<evidence type="ECO:0000256" key="6">
    <source>
        <dbReference type="ARBA" id="ARBA00023136"/>
    </source>
</evidence>
<dbReference type="Gene3D" id="3.30.70.20">
    <property type="match status" value="1"/>
</dbReference>
<comment type="similarity">
    <text evidence="2">Belongs to the UPF0718 family.</text>
</comment>
<evidence type="ECO:0000256" key="1">
    <source>
        <dbReference type="ARBA" id="ARBA00004651"/>
    </source>
</evidence>
<keyword evidence="5 7" id="KW-1133">Transmembrane helix</keyword>
<keyword evidence="4 7" id="KW-0812">Transmembrane</keyword>
<feature type="transmembrane region" description="Helical" evidence="7">
    <location>
        <begin position="111"/>
        <end position="131"/>
    </location>
</feature>
<feature type="transmembrane region" description="Helical" evidence="7">
    <location>
        <begin position="40"/>
        <end position="59"/>
    </location>
</feature>
<evidence type="ECO:0000313" key="10">
    <source>
        <dbReference type="Proteomes" id="UP000184447"/>
    </source>
</evidence>
<feature type="transmembrane region" description="Helical" evidence="7">
    <location>
        <begin position="143"/>
        <end position="164"/>
    </location>
</feature>
<dbReference type="Pfam" id="PF03773">
    <property type="entry name" value="ArsP_1"/>
    <property type="match status" value="1"/>
</dbReference>
<organism evidence="9 10">
    <name type="scientific">Clostridium grantii DSM 8605</name>
    <dbReference type="NCBI Taxonomy" id="1121316"/>
    <lineage>
        <taxon>Bacteria</taxon>
        <taxon>Bacillati</taxon>
        <taxon>Bacillota</taxon>
        <taxon>Clostridia</taxon>
        <taxon>Eubacteriales</taxon>
        <taxon>Clostridiaceae</taxon>
        <taxon>Clostridium</taxon>
    </lineage>
</organism>
<name>A0A1M5TMQ1_9CLOT</name>
<evidence type="ECO:0000256" key="7">
    <source>
        <dbReference type="SAM" id="Phobius"/>
    </source>
</evidence>
<dbReference type="AlphaFoldDB" id="A0A1M5TMQ1"/>
<keyword evidence="3" id="KW-1003">Cell membrane</keyword>
<dbReference type="GO" id="GO:0005886">
    <property type="term" value="C:plasma membrane"/>
    <property type="evidence" value="ECO:0007669"/>
    <property type="project" value="UniProtKB-SubCell"/>
</dbReference>
<proteinExistence type="inferred from homology"/>
<evidence type="ECO:0000256" key="3">
    <source>
        <dbReference type="ARBA" id="ARBA00022475"/>
    </source>
</evidence>
<dbReference type="SUPFAM" id="SSF54862">
    <property type="entry name" value="4Fe-4S ferredoxins"/>
    <property type="match status" value="1"/>
</dbReference>
<dbReference type="PROSITE" id="PS51379">
    <property type="entry name" value="4FE4S_FER_2"/>
    <property type="match status" value="1"/>
</dbReference>
<keyword evidence="6 7" id="KW-0472">Membrane</keyword>
<dbReference type="Proteomes" id="UP000184447">
    <property type="component" value="Unassembled WGS sequence"/>
</dbReference>
<evidence type="ECO:0000313" key="9">
    <source>
        <dbReference type="EMBL" id="SHH51949.1"/>
    </source>
</evidence>
<keyword evidence="10" id="KW-1185">Reference proteome</keyword>
<evidence type="ECO:0000256" key="2">
    <source>
        <dbReference type="ARBA" id="ARBA00006386"/>
    </source>
</evidence>
<dbReference type="InterPro" id="IPR005524">
    <property type="entry name" value="DUF318"/>
</dbReference>
<evidence type="ECO:0000256" key="4">
    <source>
        <dbReference type="ARBA" id="ARBA00022692"/>
    </source>
</evidence>
<dbReference type="RefSeq" id="WP_073337705.1">
    <property type="nucleotide sequence ID" value="NZ_FQXM01000006.1"/>
</dbReference>
<evidence type="ECO:0000256" key="5">
    <source>
        <dbReference type="ARBA" id="ARBA00022989"/>
    </source>
</evidence>
<gene>
    <name evidence="9" type="ORF">SAMN02745207_01389</name>
</gene>
<dbReference type="EMBL" id="FQXM01000006">
    <property type="protein sequence ID" value="SHH51949.1"/>
    <property type="molecule type" value="Genomic_DNA"/>
</dbReference>
<protein>
    <submittedName>
        <fullName evidence="9">4Fe-4S single cluster domain of Ferredoxin I</fullName>
    </submittedName>
</protein>
<accession>A0A1M5TMQ1</accession>
<comment type="subcellular location">
    <subcellularLocation>
        <location evidence="1">Cell membrane</location>
        <topology evidence="1">Multi-pass membrane protein</topology>
    </subcellularLocation>
</comment>
<reference evidence="9 10" key="1">
    <citation type="submission" date="2016-11" db="EMBL/GenBank/DDBJ databases">
        <authorList>
            <person name="Jaros S."/>
            <person name="Januszkiewicz K."/>
            <person name="Wedrychowicz H."/>
        </authorList>
    </citation>
    <scope>NUCLEOTIDE SEQUENCE [LARGE SCALE GENOMIC DNA]</scope>
    <source>
        <strain evidence="9 10">DSM 8605</strain>
    </source>
</reference>
<sequence>MNILGKVKKNKLLVTVFLAYIALFILMPDKANSSVKNSMYYVIEMFQIMPVIFILTSIIEAWVPKEVIMNGFGEKSGIKGTVFSFLLGSFSAGPIYAAFPVCKMLLKKGASVSNVVIILSAWAVIKLPMLANEAKFLGVRFMGLRWILTVTAILVMAYIVSIFVKKENIPIEEEEVLNEITGVAIKKQYCIGCGVCGKLAPKYFEIVDKKAKYKNGILTKKEIEELKPIIDKCPVKAMRFK</sequence>
<evidence type="ECO:0000259" key="8">
    <source>
        <dbReference type="PROSITE" id="PS51379"/>
    </source>
</evidence>
<feature type="transmembrane region" description="Helical" evidence="7">
    <location>
        <begin position="80"/>
        <end position="99"/>
    </location>
</feature>
<dbReference type="InterPro" id="IPR017896">
    <property type="entry name" value="4Fe4S_Fe-S-bd"/>
</dbReference>
<dbReference type="STRING" id="1121316.SAMN02745207_01389"/>
<feature type="transmembrane region" description="Helical" evidence="7">
    <location>
        <begin position="12"/>
        <end position="28"/>
    </location>
</feature>
<feature type="domain" description="4Fe-4S ferredoxin-type" evidence="8">
    <location>
        <begin position="181"/>
        <end position="209"/>
    </location>
</feature>